<organism evidence="2 3">
    <name type="scientific">Citrus clementina</name>
    <name type="common">Clementine</name>
    <name type="synonym">Citrus deliciosa x Citrus sinensis</name>
    <dbReference type="NCBI Taxonomy" id="85681"/>
    <lineage>
        <taxon>Eukaryota</taxon>
        <taxon>Viridiplantae</taxon>
        <taxon>Streptophyta</taxon>
        <taxon>Embryophyta</taxon>
        <taxon>Tracheophyta</taxon>
        <taxon>Spermatophyta</taxon>
        <taxon>Magnoliopsida</taxon>
        <taxon>eudicotyledons</taxon>
        <taxon>Gunneridae</taxon>
        <taxon>Pentapetalae</taxon>
        <taxon>rosids</taxon>
        <taxon>malvids</taxon>
        <taxon>Sapindales</taxon>
        <taxon>Rutaceae</taxon>
        <taxon>Aurantioideae</taxon>
        <taxon>Citrus</taxon>
    </lineage>
</organism>
<name>V4UV97_CITCL</name>
<reference evidence="2 3" key="1">
    <citation type="submission" date="2013-10" db="EMBL/GenBank/DDBJ databases">
        <authorList>
            <consortium name="International Citrus Genome Consortium"/>
            <person name="Jenkins J."/>
            <person name="Schmutz J."/>
            <person name="Prochnik S."/>
            <person name="Rokhsar D."/>
            <person name="Gmitter F."/>
            <person name="Ollitrault P."/>
            <person name="Machado M."/>
            <person name="Talon M."/>
            <person name="Wincker P."/>
            <person name="Jaillon O."/>
            <person name="Morgante M."/>
        </authorList>
    </citation>
    <scope>NUCLEOTIDE SEQUENCE</scope>
    <source>
        <strain evidence="3">cv. Clemenules</strain>
    </source>
</reference>
<gene>
    <name evidence="2" type="ORF">CICLE_v10010002mg</name>
</gene>
<keyword evidence="1" id="KW-0812">Transmembrane</keyword>
<evidence type="ECO:0000313" key="3">
    <source>
        <dbReference type="Proteomes" id="UP000030687"/>
    </source>
</evidence>
<keyword evidence="1" id="KW-0472">Membrane</keyword>
<dbReference type="Proteomes" id="UP000030687">
    <property type="component" value="Unassembled WGS sequence"/>
</dbReference>
<sequence>MISITISSVQNFHENQINLNMYSPISASLPKQKVVMGACNICASSECFFITNADIDDYLHCWISSPSRSSTAKNKVGSLKTHYLHILLIILPIYPLFLSKSF</sequence>
<dbReference type="EMBL" id="KI535697">
    <property type="protein sequence ID" value="ESR66591.1"/>
    <property type="molecule type" value="Genomic_DNA"/>
</dbReference>
<proteinExistence type="predicted"/>
<keyword evidence="1" id="KW-1133">Transmembrane helix</keyword>
<feature type="transmembrane region" description="Helical" evidence="1">
    <location>
        <begin position="82"/>
        <end position="99"/>
    </location>
</feature>
<evidence type="ECO:0000313" key="2">
    <source>
        <dbReference type="EMBL" id="ESR66591.1"/>
    </source>
</evidence>
<protein>
    <submittedName>
        <fullName evidence="2">Uncharacterized protein</fullName>
    </submittedName>
</protein>
<accession>V4UV97</accession>
<dbReference type="Gramene" id="ESR66591">
    <property type="protein sequence ID" value="ESR66591"/>
    <property type="gene ID" value="CICLE_v10010002mg"/>
</dbReference>
<dbReference type="AlphaFoldDB" id="V4UV97"/>
<evidence type="ECO:0000256" key="1">
    <source>
        <dbReference type="SAM" id="Phobius"/>
    </source>
</evidence>
<dbReference type="InParanoid" id="V4UV97"/>
<keyword evidence="3" id="KW-1185">Reference proteome</keyword>
<dbReference type="KEGG" id="cic:CICLE_v10010002mg"/>